<dbReference type="InterPro" id="IPR017968">
    <property type="entry name" value="Acylphosphatase_CS"/>
</dbReference>
<gene>
    <name evidence="5" type="ORF">BDW02DRAFT_427542</name>
</gene>
<feature type="region of interest" description="Disordered" evidence="3">
    <location>
        <begin position="77"/>
        <end position="102"/>
    </location>
</feature>
<evidence type="ECO:0000313" key="6">
    <source>
        <dbReference type="Proteomes" id="UP000800040"/>
    </source>
</evidence>
<dbReference type="OrthoDB" id="7961613at2759"/>
<sequence>MHRFFSSTARIMTTKRISYQVGGEVQGVNFRSFTQKQAKSIGITGFVSNASDGTVTGEAQGSEDKLKEFVQHLNKGPSAASVHQVEQKDIDTKSGESSFDVK</sequence>
<dbReference type="Proteomes" id="UP000800040">
    <property type="component" value="Unassembled WGS sequence"/>
</dbReference>
<dbReference type="InterPro" id="IPR020456">
    <property type="entry name" value="Acylphosphatase"/>
</dbReference>
<proteinExistence type="inferred from homology"/>
<keyword evidence="6" id="KW-1185">Reference proteome</keyword>
<evidence type="ECO:0000256" key="2">
    <source>
        <dbReference type="RuleBase" id="RU004168"/>
    </source>
</evidence>
<evidence type="ECO:0000256" key="1">
    <source>
        <dbReference type="PROSITE-ProRule" id="PRU00520"/>
    </source>
</evidence>
<protein>
    <recommendedName>
        <fullName evidence="1">acylphosphatase</fullName>
        <ecNumber evidence="1">3.6.1.7</ecNumber>
    </recommendedName>
</protein>
<dbReference type="PANTHER" id="PTHR47268:SF4">
    <property type="entry name" value="ACYLPHOSPHATASE"/>
    <property type="match status" value="1"/>
</dbReference>
<comment type="catalytic activity">
    <reaction evidence="1">
        <text>an acyl phosphate + H2O = a carboxylate + phosphate + H(+)</text>
        <dbReference type="Rhea" id="RHEA:14965"/>
        <dbReference type="ChEBI" id="CHEBI:15377"/>
        <dbReference type="ChEBI" id="CHEBI:15378"/>
        <dbReference type="ChEBI" id="CHEBI:29067"/>
        <dbReference type="ChEBI" id="CHEBI:43474"/>
        <dbReference type="ChEBI" id="CHEBI:59918"/>
        <dbReference type="EC" id="3.6.1.7"/>
    </reaction>
</comment>
<dbReference type="GO" id="GO:0003998">
    <property type="term" value="F:acylphosphatase activity"/>
    <property type="evidence" value="ECO:0007669"/>
    <property type="project" value="UniProtKB-EC"/>
</dbReference>
<feature type="compositionally biased region" description="Basic and acidic residues" evidence="3">
    <location>
        <begin position="85"/>
        <end position="102"/>
    </location>
</feature>
<evidence type="ECO:0000313" key="5">
    <source>
        <dbReference type="EMBL" id="KAF1832421.1"/>
    </source>
</evidence>
<reference evidence="5" key="1">
    <citation type="submission" date="2020-01" db="EMBL/GenBank/DDBJ databases">
        <authorList>
            <consortium name="DOE Joint Genome Institute"/>
            <person name="Haridas S."/>
            <person name="Albert R."/>
            <person name="Binder M."/>
            <person name="Bloem J."/>
            <person name="Labutti K."/>
            <person name="Salamov A."/>
            <person name="Andreopoulos B."/>
            <person name="Baker S.E."/>
            <person name="Barry K."/>
            <person name="Bills G."/>
            <person name="Bluhm B.H."/>
            <person name="Cannon C."/>
            <person name="Castanera R."/>
            <person name="Culley D.E."/>
            <person name="Daum C."/>
            <person name="Ezra D."/>
            <person name="Gonzalez J.B."/>
            <person name="Henrissat B."/>
            <person name="Kuo A."/>
            <person name="Liang C."/>
            <person name="Lipzen A."/>
            <person name="Lutzoni F."/>
            <person name="Magnuson J."/>
            <person name="Mondo S."/>
            <person name="Nolan M."/>
            <person name="Ohm R."/>
            <person name="Pangilinan J."/>
            <person name="Park H.-J."/>
            <person name="Ramirez L."/>
            <person name="Alfaro M."/>
            <person name="Sun H."/>
            <person name="Tritt A."/>
            <person name="Yoshinaga Y."/>
            <person name="Zwiers L.-H."/>
            <person name="Turgeon B.G."/>
            <person name="Goodwin S.B."/>
            <person name="Spatafora J.W."/>
            <person name="Crous P.W."/>
            <person name="Grigoriev I.V."/>
        </authorList>
    </citation>
    <scope>NUCLEOTIDE SEQUENCE</scope>
    <source>
        <strain evidence="5">P77</strain>
    </source>
</reference>
<dbReference type="EMBL" id="ML975339">
    <property type="protein sequence ID" value="KAF1832421.1"/>
    <property type="molecule type" value="Genomic_DNA"/>
</dbReference>
<keyword evidence="1" id="KW-0378">Hydrolase</keyword>
<dbReference type="PROSITE" id="PS51160">
    <property type="entry name" value="ACYLPHOSPHATASE_3"/>
    <property type="match status" value="1"/>
</dbReference>
<dbReference type="PROSITE" id="PS00150">
    <property type="entry name" value="ACYLPHOSPHATASE_1"/>
    <property type="match status" value="1"/>
</dbReference>
<evidence type="ECO:0000259" key="4">
    <source>
        <dbReference type="PROSITE" id="PS51160"/>
    </source>
</evidence>
<dbReference type="EC" id="3.6.1.7" evidence="1"/>
<feature type="active site" evidence="1">
    <location>
        <position position="49"/>
    </location>
</feature>
<name>A0A6A5K7E3_9PLEO</name>
<dbReference type="PRINTS" id="PR00112">
    <property type="entry name" value="ACYLPHPHTASE"/>
</dbReference>
<evidence type="ECO:0000256" key="3">
    <source>
        <dbReference type="SAM" id="MobiDB-lite"/>
    </source>
</evidence>
<dbReference type="AlphaFoldDB" id="A0A6A5K7E3"/>
<feature type="active site" evidence="1">
    <location>
        <position position="31"/>
    </location>
</feature>
<feature type="domain" description="Acylphosphatase-like" evidence="4">
    <location>
        <begin position="16"/>
        <end position="102"/>
    </location>
</feature>
<organism evidence="5 6">
    <name type="scientific">Decorospora gaudefroyi</name>
    <dbReference type="NCBI Taxonomy" id="184978"/>
    <lineage>
        <taxon>Eukaryota</taxon>
        <taxon>Fungi</taxon>
        <taxon>Dikarya</taxon>
        <taxon>Ascomycota</taxon>
        <taxon>Pezizomycotina</taxon>
        <taxon>Dothideomycetes</taxon>
        <taxon>Pleosporomycetidae</taxon>
        <taxon>Pleosporales</taxon>
        <taxon>Pleosporineae</taxon>
        <taxon>Pleosporaceae</taxon>
        <taxon>Decorospora</taxon>
    </lineage>
</organism>
<dbReference type="Pfam" id="PF00708">
    <property type="entry name" value="Acylphosphatase"/>
    <property type="match status" value="1"/>
</dbReference>
<dbReference type="InterPro" id="IPR001792">
    <property type="entry name" value="Acylphosphatase-like_dom"/>
</dbReference>
<comment type="similarity">
    <text evidence="2">Belongs to the acylphosphatase family.</text>
</comment>
<dbReference type="PANTHER" id="PTHR47268">
    <property type="entry name" value="ACYLPHOSPHATASE"/>
    <property type="match status" value="1"/>
</dbReference>
<accession>A0A6A5K7E3</accession>
<dbReference type="Gene3D" id="3.30.70.100">
    <property type="match status" value="1"/>
</dbReference>
<dbReference type="InterPro" id="IPR036046">
    <property type="entry name" value="Acylphosphatase-like_dom_sf"/>
</dbReference>
<dbReference type="SUPFAM" id="SSF54975">
    <property type="entry name" value="Acylphosphatase/BLUF domain-like"/>
    <property type="match status" value="1"/>
</dbReference>